<dbReference type="GO" id="GO:0043235">
    <property type="term" value="C:receptor complex"/>
    <property type="evidence" value="ECO:0007669"/>
    <property type="project" value="TreeGrafter"/>
</dbReference>
<protein>
    <submittedName>
        <fullName evidence="10">Uncharacterized protein</fullName>
    </submittedName>
</protein>
<name>A0AAE1UQ58_9EUCA</name>
<dbReference type="InterPro" id="IPR023415">
    <property type="entry name" value="LDLR_class-A_CS"/>
</dbReference>
<evidence type="ECO:0000256" key="5">
    <source>
        <dbReference type="ARBA" id="ARBA00023136"/>
    </source>
</evidence>
<dbReference type="InterPro" id="IPR002172">
    <property type="entry name" value="LDrepeatLR_classA_rpt"/>
</dbReference>
<proteinExistence type="predicted"/>
<dbReference type="SMART" id="SM00192">
    <property type="entry name" value="LDLa"/>
    <property type="match status" value="2"/>
</dbReference>
<dbReference type="PROSITE" id="PS01209">
    <property type="entry name" value="LDLRA_1"/>
    <property type="match status" value="1"/>
</dbReference>
<comment type="caution">
    <text evidence="9">Lacks conserved residue(s) required for the propagation of feature annotation.</text>
</comment>
<evidence type="ECO:0000256" key="4">
    <source>
        <dbReference type="ARBA" id="ARBA00022989"/>
    </source>
</evidence>
<keyword evidence="6 9" id="KW-1015">Disulfide bond</keyword>
<reference evidence="10" key="1">
    <citation type="submission" date="2023-11" db="EMBL/GenBank/DDBJ databases">
        <title>Genome assemblies of two species of porcelain crab, Petrolisthes cinctipes and Petrolisthes manimaculis (Anomura: Porcellanidae).</title>
        <authorList>
            <person name="Angst P."/>
        </authorList>
    </citation>
    <scope>NUCLEOTIDE SEQUENCE</scope>
    <source>
        <strain evidence="10">PB745_02</strain>
        <tissue evidence="10">Gill</tissue>
    </source>
</reference>
<keyword evidence="5" id="KW-0472">Membrane</keyword>
<evidence type="ECO:0000313" key="10">
    <source>
        <dbReference type="EMBL" id="KAK4326780.1"/>
    </source>
</evidence>
<evidence type="ECO:0000256" key="9">
    <source>
        <dbReference type="PROSITE-ProRule" id="PRU00124"/>
    </source>
</evidence>
<keyword evidence="3" id="KW-0677">Repeat</keyword>
<feature type="disulfide bond" evidence="9">
    <location>
        <begin position="116"/>
        <end position="134"/>
    </location>
</feature>
<dbReference type="AlphaFoldDB" id="A0AAE1UQ58"/>
<dbReference type="PANTHER" id="PTHR22722">
    <property type="entry name" value="LOW-DENSITY LIPOPROTEIN RECEPTOR-RELATED PROTEIN 2-RELATED"/>
    <property type="match status" value="1"/>
</dbReference>
<dbReference type="PANTHER" id="PTHR22722:SF14">
    <property type="entry name" value="MEGALIN, ISOFORM A"/>
    <property type="match status" value="1"/>
</dbReference>
<sequence length="248" mass="27458">MVREPKAKILYRGNIMLWNPGPDYSGVPDGTTGKLKAQCGCPVGKKLASDEKICVVDPDAEPVDPSCAPWDFTCANGRCIQKTWSWKCDGTPDCEDESDEPESCGKVTCPNTHFQCNNTRCIFHSWLCDGEEDCRDCSDETNPEACGKPGFRCGSEQWQCENINHCINITQSNTSKLPMVVSVYVKRGRNCEAAVTLSVKTLMNVHHLVFTPRSVPMAKASTGVLVLSDTHLILIRKPARLHIILWPT</sequence>
<evidence type="ECO:0000256" key="7">
    <source>
        <dbReference type="ARBA" id="ARBA00023170"/>
    </source>
</evidence>
<feature type="disulfide bond" evidence="9">
    <location>
        <begin position="109"/>
        <end position="121"/>
    </location>
</feature>
<evidence type="ECO:0000256" key="8">
    <source>
        <dbReference type="ARBA" id="ARBA00023180"/>
    </source>
</evidence>
<dbReference type="InterPro" id="IPR051221">
    <property type="entry name" value="LDLR-related"/>
</dbReference>
<comment type="caution">
    <text evidence="10">The sequence shown here is derived from an EMBL/GenBank/DDBJ whole genome shotgun (WGS) entry which is preliminary data.</text>
</comment>
<dbReference type="Gene3D" id="4.10.400.10">
    <property type="entry name" value="Low-density Lipoprotein Receptor"/>
    <property type="match status" value="2"/>
</dbReference>
<evidence type="ECO:0000313" key="11">
    <source>
        <dbReference type="Proteomes" id="UP001292094"/>
    </source>
</evidence>
<dbReference type="Pfam" id="PF00057">
    <property type="entry name" value="Ldl_recept_a"/>
    <property type="match status" value="2"/>
</dbReference>
<keyword evidence="8" id="KW-0325">Glycoprotein</keyword>
<keyword evidence="11" id="KW-1185">Reference proteome</keyword>
<dbReference type="PROSITE" id="PS50068">
    <property type="entry name" value="LDLRA_2"/>
    <property type="match status" value="2"/>
</dbReference>
<dbReference type="GO" id="GO:0042562">
    <property type="term" value="F:hormone binding"/>
    <property type="evidence" value="ECO:0007669"/>
    <property type="project" value="TreeGrafter"/>
</dbReference>
<dbReference type="SUPFAM" id="SSF57424">
    <property type="entry name" value="LDL receptor-like module"/>
    <property type="match status" value="2"/>
</dbReference>
<evidence type="ECO:0000256" key="3">
    <source>
        <dbReference type="ARBA" id="ARBA00022737"/>
    </source>
</evidence>
<evidence type="ECO:0000256" key="1">
    <source>
        <dbReference type="ARBA" id="ARBA00004167"/>
    </source>
</evidence>
<evidence type="ECO:0000256" key="2">
    <source>
        <dbReference type="ARBA" id="ARBA00022692"/>
    </source>
</evidence>
<dbReference type="InterPro" id="IPR036055">
    <property type="entry name" value="LDL_receptor-like_sf"/>
</dbReference>
<dbReference type="CDD" id="cd00112">
    <property type="entry name" value="LDLa"/>
    <property type="match status" value="2"/>
</dbReference>
<dbReference type="PRINTS" id="PR00261">
    <property type="entry name" value="LDLRECEPTOR"/>
</dbReference>
<dbReference type="EMBL" id="JAWZYT010000201">
    <property type="protein sequence ID" value="KAK4326780.1"/>
    <property type="molecule type" value="Genomic_DNA"/>
</dbReference>
<comment type="subcellular location">
    <subcellularLocation>
        <location evidence="1">Membrane</location>
        <topology evidence="1">Single-pass membrane protein</topology>
    </subcellularLocation>
</comment>
<keyword evidence="2" id="KW-0812">Transmembrane</keyword>
<keyword evidence="4" id="KW-1133">Transmembrane helix</keyword>
<evidence type="ECO:0000256" key="6">
    <source>
        <dbReference type="ARBA" id="ARBA00023157"/>
    </source>
</evidence>
<accession>A0AAE1UQ58</accession>
<feature type="disulfide bond" evidence="9">
    <location>
        <begin position="67"/>
        <end position="79"/>
    </location>
</feature>
<dbReference type="GO" id="GO:0016324">
    <property type="term" value="C:apical plasma membrane"/>
    <property type="evidence" value="ECO:0007669"/>
    <property type="project" value="TreeGrafter"/>
</dbReference>
<keyword evidence="7" id="KW-0675">Receptor</keyword>
<gene>
    <name evidence="10" type="ORF">Pmani_002797</name>
</gene>
<dbReference type="GO" id="GO:0006898">
    <property type="term" value="P:receptor-mediated endocytosis"/>
    <property type="evidence" value="ECO:0007669"/>
    <property type="project" value="TreeGrafter"/>
</dbReference>
<dbReference type="Proteomes" id="UP001292094">
    <property type="component" value="Unassembled WGS sequence"/>
</dbReference>
<organism evidence="10 11">
    <name type="scientific">Petrolisthes manimaculis</name>
    <dbReference type="NCBI Taxonomy" id="1843537"/>
    <lineage>
        <taxon>Eukaryota</taxon>
        <taxon>Metazoa</taxon>
        <taxon>Ecdysozoa</taxon>
        <taxon>Arthropoda</taxon>
        <taxon>Crustacea</taxon>
        <taxon>Multicrustacea</taxon>
        <taxon>Malacostraca</taxon>
        <taxon>Eumalacostraca</taxon>
        <taxon>Eucarida</taxon>
        <taxon>Decapoda</taxon>
        <taxon>Pleocyemata</taxon>
        <taxon>Anomura</taxon>
        <taxon>Galatheoidea</taxon>
        <taxon>Porcellanidae</taxon>
        <taxon>Petrolisthes</taxon>
    </lineage>
</organism>